<keyword evidence="6" id="KW-1185">Reference proteome</keyword>
<feature type="domain" description="RING-type" evidence="4">
    <location>
        <begin position="47"/>
        <end position="88"/>
    </location>
</feature>
<dbReference type="PANTHER" id="PTHR25462:SF296">
    <property type="entry name" value="MEIOTIC P26, ISOFORM F"/>
    <property type="match status" value="1"/>
</dbReference>
<dbReference type="GO" id="GO:0061630">
    <property type="term" value="F:ubiquitin protein ligase activity"/>
    <property type="evidence" value="ECO:0007669"/>
    <property type="project" value="TreeGrafter"/>
</dbReference>
<dbReference type="PANTHER" id="PTHR25462">
    <property type="entry name" value="BONUS, ISOFORM C-RELATED"/>
    <property type="match status" value="1"/>
</dbReference>
<gene>
    <name evidence="5" type="primary">TRIM56</name>
    <name evidence="5" type="ORF">BLAG_LOCUS12355</name>
</gene>
<keyword evidence="2" id="KW-0863">Zinc-finger</keyword>
<dbReference type="GO" id="GO:0008270">
    <property type="term" value="F:zinc ion binding"/>
    <property type="evidence" value="ECO:0007669"/>
    <property type="project" value="UniProtKB-KW"/>
</dbReference>
<dbReference type="InterPro" id="IPR027370">
    <property type="entry name" value="Znf-RING_euk"/>
</dbReference>
<name>A0A8J9ZCV3_BRALA</name>
<protein>
    <submittedName>
        <fullName evidence="5">TRIM56 protein</fullName>
    </submittedName>
</protein>
<evidence type="ECO:0000256" key="2">
    <source>
        <dbReference type="ARBA" id="ARBA00022771"/>
    </source>
</evidence>
<keyword evidence="3" id="KW-0862">Zinc</keyword>
<dbReference type="Gene3D" id="3.30.40.10">
    <property type="entry name" value="Zinc/RING finger domain, C3HC4 (zinc finger)"/>
    <property type="match status" value="1"/>
</dbReference>
<sequence length="248" mass="28288">MRRRISLDPKSKMADGRLITAHPEELLDFRMASHDISQEIQDDVLSCPICNNQLTEPKALPCQHTYCCNCLQELARRADNRRLRCPECRKTVTIPAQGVQAFPTNFLVANVLEKVQQCKEQKKKQADETDMCDVHKQEAQVVCDTCNLHCQKELSTRQHMLHFWKSQPGICINICTNDTGTRELGASVSEWEDFSCCCPQMHPGICICICINDTRELGAPASEGEDFLQRHPRICICIYICIKKQVHL</sequence>
<dbReference type="OrthoDB" id="111250at2759"/>
<dbReference type="InterPro" id="IPR047153">
    <property type="entry name" value="TRIM45/56/19-like"/>
</dbReference>
<dbReference type="SMART" id="SM00184">
    <property type="entry name" value="RING"/>
    <property type="match status" value="1"/>
</dbReference>
<dbReference type="Proteomes" id="UP000838412">
    <property type="component" value="Chromosome 19"/>
</dbReference>
<dbReference type="PROSITE" id="PS00518">
    <property type="entry name" value="ZF_RING_1"/>
    <property type="match status" value="1"/>
</dbReference>
<dbReference type="InterPro" id="IPR001841">
    <property type="entry name" value="Znf_RING"/>
</dbReference>
<dbReference type="InterPro" id="IPR013083">
    <property type="entry name" value="Znf_RING/FYVE/PHD"/>
</dbReference>
<evidence type="ECO:0000313" key="5">
    <source>
        <dbReference type="EMBL" id="CAH1252219.1"/>
    </source>
</evidence>
<evidence type="ECO:0000256" key="1">
    <source>
        <dbReference type="ARBA" id="ARBA00022723"/>
    </source>
</evidence>
<dbReference type="AlphaFoldDB" id="A0A8J9ZCV3"/>
<dbReference type="Pfam" id="PF13445">
    <property type="entry name" value="zf-RING_UBOX"/>
    <property type="match status" value="1"/>
</dbReference>
<evidence type="ECO:0000313" key="6">
    <source>
        <dbReference type="Proteomes" id="UP000838412"/>
    </source>
</evidence>
<dbReference type="GO" id="GO:0005654">
    <property type="term" value="C:nucleoplasm"/>
    <property type="evidence" value="ECO:0007669"/>
    <property type="project" value="TreeGrafter"/>
</dbReference>
<keyword evidence="1" id="KW-0479">Metal-binding</keyword>
<organism evidence="5 6">
    <name type="scientific">Branchiostoma lanceolatum</name>
    <name type="common">Common lancelet</name>
    <name type="synonym">Amphioxus lanceolatum</name>
    <dbReference type="NCBI Taxonomy" id="7740"/>
    <lineage>
        <taxon>Eukaryota</taxon>
        <taxon>Metazoa</taxon>
        <taxon>Chordata</taxon>
        <taxon>Cephalochordata</taxon>
        <taxon>Leptocardii</taxon>
        <taxon>Amphioxiformes</taxon>
        <taxon>Branchiostomatidae</taxon>
        <taxon>Branchiostoma</taxon>
    </lineage>
</organism>
<evidence type="ECO:0000256" key="3">
    <source>
        <dbReference type="ARBA" id="ARBA00022833"/>
    </source>
</evidence>
<proteinExistence type="predicted"/>
<reference evidence="5" key="1">
    <citation type="submission" date="2022-01" db="EMBL/GenBank/DDBJ databases">
        <authorList>
            <person name="Braso-Vives M."/>
        </authorList>
    </citation>
    <scope>NUCLEOTIDE SEQUENCE</scope>
</reference>
<dbReference type="InterPro" id="IPR017907">
    <property type="entry name" value="Znf_RING_CS"/>
</dbReference>
<dbReference type="SUPFAM" id="SSF57850">
    <property type="entry name" value="RING/U-box"/>
    <property type="match status" value="1"/>
</dbReference>
<accession>A0A8J9ZCV3</accession>
<dbReference type="EMBL" id="OV696704">
    <property type="protein sequence ID" value="CAH1252219.1"/>
    <property type="molecule type" value="Genomic_DNA"/>
</dbReference>
<evidence type="ECO:0000259" key="4">
    <source>
        <dbReference type="SMART" id="SM00184"/>
    </source>
</evidence>